<proteinExistence type="predicted"/>
<organism evidence="4 5">
    <name type="scientific">Halanaeroarchaeum sulfurireducens</name>
    <dbReference type="NCBI Taxonomy" id="1604004"/>
    <lineage>
        <taxon>Archaea</taxon>
        <taxon>Methanobacteriati</taxon>
        <taxon>Methanobacteriota</taxon>
        <taxon>Stenosarchaea group</taxon>
        <taxon>Halobacteria</taxon>
        <taxon>Halobacteriales</taxon>
        <taxon>Halobacteriaceae</taxon>
        <taxon>Halanaeroarchaeum</taxon>
    </lineage>
</organism>
<evidence type="ECO:0000256" key="2">
    <source>
        <dbReference type="ARBA" id="ARBA00022679"/>
    </source>
</evidence>
<dbReference type="InterPro" id="IPR013216">
    <property type="entry name" value="Methyltransf_11"/>
</dbReference>
<reference evidence="5" key="1">
    <citation type="submission" date="2015-05" db="EMBL/GenBank/DDBJ databases">
        <title>Complete genome sequence of Halanaeroarchaeum sulfurireducens type strain M27-SA2, a sulfate-reducer haloarchaeon from marine anoxic lake Medee.</title>
        <authorList>
            <person name="Messina E."/>
            <person name="Kublanov I.V."/>
            <person name="Toshchakov S."/>
            <person name="Arcadi E."/>
            <person name="La Spada G."/>
            <person name="La Cono V."/>
            <person name="Yakimov M.M."/>
        </authorList>
    </citation>
    <scope>NUCLEOTIDE SEQUENCE [LARGE SCALE GENOMIC DNA]</scope>
    <source>
        <strain evidence="5">M27-SA2</strain>
    </source>
</reference>
<dbReference type="EMBL" id="CP011564">
    <property type="protein sequence ID" value="ALG82360.1"/>
    <property type="molecule type" value="Genomic_DNA"/>
</dbReference>
<dbReference type="SUPFAM" id="SSF53335">
    <property type="entry name" value="S-adenosyl-L-methionine-dependent methyltransferases"/>
    <property type="match status" value="1"/>
</dbReference>
<keyword evidence="2 4" id="KW-0808">Transferase</keyword>
<reference evidence="4 5" key="2">
    <citation type="journal article" date="2016" name="Stand. Genomic Sci.">
        <title>Complete genome sequence of 'Halanaeroarchaeum sulfurireducens' M27-SA2, a sulfur-reducing and acetate-oxidizing haloarchaeon from the deep-sea hypersaline anoxic lake Medee.</title>
        <authorList>
            <person name="Messina E."/>
            <person name="Sorokin D.Y."/>
            <person name="Kublanov I.V."/>
            <person name="Toshchakov S."/>
            <person name="Lopatina A."/>
            <person name="Arcadi E."/>
            <person name="Smedile F."/>
            <person name="La Spada G."/>
            <person name="La Cono V."/>
            <person name="Yakimov M.M."/>
        </authorList>
    </citation>
    <scope>NUCLEOTIDE SEQUENCE [LARGE SCALE GENOMIC DNA]</scope>
    <source>
        <strain evidence="4 5">M27-SA2</strain>
    </source>
</reference>
<dbReference type="CDD" id="cd02440">
    <property type="entry name" value="AdoMet_MTases"/>
    <property type="match status" value="1"/>
</dbReference>
<dbReference type="Proteomes" id="UP000060390">
    <property type="component" value="Chromosome"/>
</dbReference>
<dbReference type="STRING" id="1604004.HLASA_1474"/>
<name>A0A0N9MXI8_9EURY</name>
<dbReference type="AlphaFoldDB" id="A0A0N9MXI8"/>
<evidence type="ECO:0000313" key="5">
    <source>
        <dbReference type="Proteomes" id="UP000060390"/>
    </source>
</evidence>
<accession>A0A0N9MXI8</accession>
<evidence type="ECO:0000256" key="1">
    <source>
        <dbReference type="ARBA" id="ARBA00022603"/>
    </source>
</evidence>
<dbReference type="InterPro" id="IPR051422">
    <property type="entry name" value="AlkB_tRNA_MeTrf/Diox"/>
</dbReference>
<dbReference type="GeneID" id="26010817"/>
<dbReference type="PANTHER" id="PTHR13069">
    <property type="entry name" value="ALKYLATED DNA REPAIR PROTEIN ALKB HOMOLOG 8"/>
    <property type="match status" value="1"/>
</dbReference>
<feature type="domain" description="Methyltransferase type 11" evidence="3">
    <location>
        <begin position="49"/>
        <end position="143"/>
    </location>
</feature>
<dbReference type="Gene3D" id="3.40.50.150">
    <property type="entry name" value="Vaccinia Virus protein VP39"/>
    <property type="match status" value="1"/>
</dbReference>
<dbReference type="Pfam" id="PF08241">
    <property type="entry name" value="Methyltransf_11"/>
    <property type="match status" value="1"/>
</dbReference>
<evidence type="ECO:0000259" key="3">
    <source>
        <dbReference type="Pfam" id="PF08241"/>
    </source>
</evidence>
<protein>
    <submittedName>
        <fullName evidence="4">Type 11 methyltransferase</fullName>
    </submittedName>
</protein>
<dbReference type="GO" id="GO:0006400">
    <property type="term" value="P:tRNA modification"/>
    <property type="evidence" value="ECO:0007669"/>
    <property type="project" value="UniProtKB-ARBA"/>
</dbReference>
<gene>
    <name evidence="4" type="ORF">HLASA_1474</name>
</gene>
<dbReference type="GO" id="GO:0008175">
    <property type="term" value="F:tRNA methyltransferase activity"/>
    <property type="evidence" value="ECO:0007669"/>
    <property type="project" value="UniProtKB-ARBA"/>
</dbReference>
<dbReference type="GO" id="GO:0032259">
    <property type="term" value="P:methylation"/>
    <property type="evidence" value="ECO:0007669"/>
    <property type="project" value="UniProtKB-KW"/>
</dbReference>
<dbReference type="InterPro" id="IPR029063">
    <property type="entry name" value="SAM-dependent_MTases_sf"/>
</dbReference>
<sequence length="220" mass="24560">MTGDEDTDPDRRGVVETYDYIAGHFATKRENPWPEAQDFIAGRDVETAIDVGCANGRHTELLADVAERAVGLDASRELLREAVERERDHGFDAGLVQGDALRLPVRTDSVDLSVYVATMHHLPRREDRIGSLDELARVLKPDARGLVSVWSVEHDYFQETRGFDTTVTFTMPDGTEVPRYYHIYDTVEFGEDLAASAVVVEREWVSQGNCYAVVRGADSA</sequence>
<evidence type="ECO:0000313" key="4">
    <source>
        <dbReference type="EMBL" id="ALG82360.1"/>
    </source>
</evidence>
<dbReference type="PANTHER" id="PTHR13069:SF21">
    <property type="entry name" value="ALKYLATED DNA REPAIR PROTEIN ALKB HOMOLOG 8"/>
    <property type="match status" value="1"/>
</dbReference>
<dbReference type="KEGG" id="hsf:HLASA_1474"/>
<keyword evidence="1 4" id="KW-0489">Methyltransferase</keyword>
<dbReference type="GO" id="GO:0008757">
    <property type="term" value="F:S-adenosylmethionine-dependent methyltransferase activity"/>
    <property type="evidence" value="ECO:0007669"/>
    <property type="project" value="InterPro"/>
</dbReference>
<dbReference type="RefSeq" id="WP_054519750.1">
    <property type="nucleotide sequence ID" value="NZ_CP011564.1"/>
</dbReference>